<dbReference type="AlphaFoldDB" id="A0A850QHP9"/>
<dbReference type="InterPro" id="IPR026026">
    <property type="entry name" value="HIT_Hint"/>
</dbReference>
<dbReference type="SUPFAM" id="SSF54197">
    <property type="entry name" value="HIT-like"/>
    <property type="match status" value="1"/>
</dbReference>
<gene>
    <name evidence="3" type="ORF">HV832_12540</name>
</gene>
<dbReference type="Gene3D" id="3.30.428.10">
    <property type="entry name" value="HIT-like"/>
    <property type="match status" value="1"/>
</dbReference>
<dbReference type="GO" id="GO:0003824">
    <property type="term" value="F:catalytic activity"/>
    <property type="evidence" value="ECO:0007669"/>
    <property type="project" value="InterPro"/>
</dbReference>
<feature type="short sequence motif" description="Histidine triad motif" evidence="1">
    <location>
        <begin position="89"/>
        <end position="93"/>
    </location>
</feature>
<comment type="caution">
    <text evidence="3">The sequence shown here is derived from an EMBL/GenBank/DDBJ whole genome shotgun (WGS) entry which is preliminary data.</text>
</comment>
<dbReference type="EMBL" id="JABXYJ010000006">
    <property type="protein sequence ID" value="NVO78659.1"/>
    <property type="molecule type" value="Genomic_DNA"/>
</dbReference>
<dbReference type="RefSeq" id="WP_176804178.1">
    <property type="nucleotide sequence ID" value="NZ_JABXYJ010000006.1"/>
</dbReference>
<dbReference type="PROSITE" id="PS51084">
    <property type="entry name" value="HIT_2"/>
    <property type="match status" value="1"/>
</dbReference>
<dbReference type="Pfam" id="PF01230">
    <property type="entry name" value="HIT"/>
    <property type="match status" value="1"/>
</dbReference>
<name>A0A850QHP9_9BURK</name>
<reference evidence="3 4" key="1">
    <citation type="submission" date="2020-06" db="EMBL/GenBank/DDBJ databases">
        <authorList>
            <person name="Qiu C."/>
            <person name="Liu Z."/>
        </authorList>
    </citation>
    <scope>NUCLEOTIDE SEQUENCE [LARGE SCALE GENOMIC DNA]</scope>
    <source>
        <strain evidence="3 4">EM 1</strain>
    </source>
</reference>
<dbReference type="InterPro" id="IPR036265">
    <property type="entry name" value="HIT-like_sf"/>
</dbReference>
<dbReference type="Proteomes" id="UP000588051">
    <property type="component" value="Unassembled WGS sequence"/>
</dbReference>
<evidence type="ECO:0000313" key="3">
    <source>
        <dbReference type="EMBL" id="NVO78659.1"/>
    </source>
</evidence>
<proteinExistence type="predicted"/>
<evidence type="ECO:0000256" key="1">
    <source>
        <dbReference type="PROSITE-ProRule" id="PRU00464"/>
    </source>
</evidence>
<feature type="domain" description="HIT" evidence="2">
    <location>
        <begin position="3"/>
        <end position="104"/>
    </location>
</feature>
<accession>A0A850QHP9</accession>
<protein>
    <submittedName>
        <fullName evidence="3">HIT family protein</fullName>
    </submittedName>
</protein>
<evidence type="ECO:0000259" key="2">
    <source>
        <dbReference type="PROSITE" id="PS51084"/>
    </source>
</evidence>
<dbReference type="InterPro" id="IPR011146">
    <property type="entry name" value="HIT-like"/>
</dbReference>
<evidence type="ECO:0000313" key="4">
    <source>
        <dbReference type="Proteomes" id="UP000588051"/>
    </source>
</evidence>
<keyword evidence="4" id="KW-1185">Reference proteome</keyword>
<dbReference type="PIRSF" id="PIRSF000714">
    <property type="entry name" value="HIT"/>
    <property type="match status" value="1"/>
</dbReference>
<sequence length="144" mass="16239">MSLPCELCVANLGDVIIASPQWRVVLVDDPDYPGFCRVIWNAHVKEMTDLSDADKAILMQVVWQVETAQREVLQPHKINLASFGNMVPHLHWHVIPRYVSDAHFPHPVWAAARTDNVDAAGLQARRTLLPRLRETISSSLTDLL</sequence>
<organism evidence="3 4">
    <name type="scientific">Undibacterium oligocarboniphilum</name>
    <dbReference type="NCBI Taxonomy" id="666702"/>
    <lineage>
        <taxon>Bacteria</taxon>
        <taxon>Pseudomonadati</taxon>
        <taxon>Pseudomonadota</taxon>
        <taxon>Betaproteobacteria</taxon>
        <taxon>Burkholderiales</taxon>
        <taxon>Oxalobacteraceae</taxon>
        <taxon>Undibacterium</taxon>
    </lineage>
</organism>